<reference evidence="2 3" key="1">
    <citation type="submission" date="2021-03" db="EMBL/GenBank/DDBJ databases">
        <title>Sequencing the genomes of 1000 actinobacteria strains.</title>
        <authorList>
            <person name="Klenk H.-P."/>
        </authorList>
    </citation>
    <scope>NUCLEOTIDE SEQUENCE [LARGE SCALE GENOMIC DNA]</scope>
    <source>
        <strain evidence="2 3">DSM 44580</strain>
    </source>
</reference>
<protein>
    <submittedName>
        <fullName evidence="2">Uncharacterized protein</fullName>
    </submittedName>
</protein>
<sequence>MAAVPADGSLRLRVLGPPRLWRDGAAVDPGPRQQARLLALFQAVRTRLGAGAGGRAGGADAQDGGGPDELATRRLPR</sequence>
<dbReference type="InterPro" id="IPR036388">
    <property type="entry name" value="WH-like_DNA-bd_sf"/>
</dbReference>
<dbReference type="Proteomes" id="UP001519363">
    <property type="component" value="Unassembled WGS sequence"/>
</dbReference>
<evidence type="ECO:0000313" key="3">
    <source>
        <dbReference type="Proteomes" id="UP001519363"/>
    </source>
</evidence>
<comment type="caution">
    <text evidence="2">The sequence shown here is derived from an EMBL/GenBank/DDBJ whole genome shotgun (WGS) entry which is preliminary data.</text>
</comment>
<proteinExistence type="predicted"/>
<organism evidence="2 3">
    <name type="scientific">Crossiella equi</name>
    <dbReference type="NCBI Taxonomy" id="130796"/>
    <lineage>
        <taxon>Bacteria</taxon>
        <taxon>Bacillati</taxon>
        <taxon>Actinomycetota</taxon>
        <taxon>Actinomycetes</taxon>
        <taxon>Pseudonocardiales</taxon>
        <taxon>Pseudonocardiaceae</taxon>
        <taxon>Crossiella</taxon>
    </lineage>
</organism>
<name>A0ABS5AT85_9PSEU</name>
<dbReference type="EMBL" id="JAGIOO010000001">
    <property type="protein sequence ID" value="MBP2479462.1"/>
    <property type="molecule type" value="Genomic_DNA"/>
</dbReference>
<feature type="region of interest" description="Disordered" evidence="1">
    <location>
        <begin position="51"/>
        <end position="77"/>
    </location>
</feature>
<feature type="compositionally biased region" description="Gly residues" evidence="1">
    <location>
        <begin position="51"/>
        <end position="67"/>
    </location>
</feature>
<gene>
    <name evidence="2" type="ORF">JOF53_008334</name>
</gene>
<evidence type="ECO:0000256" key="1">
    <source>
        <dbReference type="SAM" id="MobiDB-lite"/>
    </source>
</evidence>
<accession>A0ABS5AT85</accession>
<dbReference type="RefSeq" id="WP_143342556.1">
    <property type="nucleotide sequence ID" value="NZ_JAGIOO010000001.1"/>
</dbReference>
<keyword evidence="3" id="KW-1185">Reference proteome</keyword>
<dbReference type="Gene3D" id="1.10.10.10">
    <property type="entry name" value="Winged helix-like DNA-binding domain superfamily/Winged helix DNA-binding domain"/>
    <property type="match status" value="1"/>
</dbReference>
<evidence type="ECO:0000313" key="2">
    <source>
        <dbReference type="EMBL" id="MBP2479462.1"/>
    </source>
</evidence>